<keyword evidence="1" id="KW-0812">Transmembrane</keyword>
<dbReference type="OrthoDB" id="10550738at2759"/>
<keyword evidence="1" id="KW-1133">Transmembrane helix</keyword>
<evidence type="ECO:0000313" key="2">
    <source>
        <dbReference type="EMBL" id="KAG0722936.1"/>
    </source>
</evidence>
<evidence type="ECO:0000256" key="1">
    <source>
        <dbReference type="SAM" id="Phobius"/>
    </source>
</evidence>
<dbReference type="AlphaFoldDB" id="A0A8J4YGT8"/>
<feature type="transmembrane region" description="Helical" evidence="1">
    <location>
        <begin position="333"/>
        <end position="360"/>
    </location>
</feature>
<evidence type="ECO:0000313" key="3">
    <source>
        <dbReference type="Proteomes" id="UP000770661"/>
    </source>
</evidence>
<sequence length="503" mass="55026">MHVPLPSLITLKKLISMRLTVMVVLVLVVITHSAMDSNFFPGCLVSSSFNVTVTDRVQDLDFWGFVGALRAASFMEILLGKSNRYEYTKVTLNRTHAIAEHVGLTDNDPIWGQRVSREVSSGWRRFFLQVPGRNDAFKLNLSDDHGAMWLGGGLALPAVDWLRVVIPHFCTSCYTMTPTWRIEGRSEREVVLPPLLNYLQFTLMGSRPLLPMLTLGDTRINLTDVLGSPDGPPPPVPLVLHIKLIARNHQRHHARQVVDKVLGVVEVMTGNPVAALWFASHSDAAFHVVHQLHLSSTLPGRQDSPPPPCIPCSKTVGVADSADLPSHSSLMSVGWPVLLGAAVGLLLAGVGLGACVVRLLMTCRVSSMVNTIHVPSFPQPVIVVIINNDVPLGLTSPSSPSICRQRPSGTRTVTTTAKTTAQTMKVIPGQTGFRKEKASPEYEPQYLEPLPVPALPSPPTLPCPSPEHIYDKVDEIAAMSSLWAAEDSFTSEDDYDDPRLHFR</sequence>
<dbReference type="Proteomes" id="UP000770661">
    <property type="component" value="Unassembled WGS sequence"/>
</dbReference>
<keyword evidence="3" id="KW-1185">Reference proteome</keyword>
<dbReference type="EMBL" id="JACEEZ010008894">
    <property type="protein sequence ID" value="KAG0722936.1"/>
    <property type="molecule type" value="Genomic_DNA"/>
</dbReference>
<accession>A0A8J4YGT8</accession>
<reference evidence="2" key="1">
    <citation type="submission" date="2020-07" db="EMBL/GenBank/DDBJ databases">
        <title>The High-quality genome of the commercially important snow crab, Chionoecetes opilio.</title>
        <authorList>
            <person name="Jeong J.-H."/>
            <person name="Ryu S."/>
        </authorList>
    </citation>
    <scope>NUCLEOTIDE SEQUENCE</scope>
    <source>
        <strain evidence="2">MADBK_172401_WGS</strain>
        <tissue evidence="2">Digestive gland</tissue>
    </source>
</reference>
<protein>
    <submittedName>
        <fullName evidence="2">Uncharacterized protein</fullName>
    </submittedName>
</protein>
<proteinExistence type="predicted"/>
<gene>
    <name evidence="2" type="ORF">GWK47_043589</name>
</gene>
<name>A0A8J4YGT8_CHIOP</name>
<comment type="caution">
    <text evidence="2">The sequence shown here is derived from an EMBL/GenBank/DDBJ whole genome shotgun (WGS) entry which is preliminary data.</text>
</comment>
<organism evidence="2 3">
    <name type="scientific">Chionoecetes opilio</name>
    <name type="common">Atlantic snow crab</name>
    <name type="synonym">Cancer opilio</name>
    <dbReference type="NCBI Taxonomy" id="41210"/>
    <lineage>
        <taxon>Eukaryota</taxon>
        <taxon>Metazoa</taxon>
        <taxon>Ecdysozoa</taxon>
        <taxon>Arthropoda</taxon>
        <taxon>Crustacea</taxon>
        <taxon>Multicrustacea</taxon>
        <taxon>Malacostraca</taxon>
        <taxon>Eumalacostraca</taxon>
        <taxon>Eucarida</taxon>
        <taxon>Decapoda</taxon>
        <taxon>Pleocyemata</taxon>
        <taxon>Brachyura</taxon>
        <taxon>Eubrachyura</taxon>
        <taxon>Majoidea</taxon>
        <taxon>Majidae</taxon>
        <taxon>Chionoecetes</taxon>
    </lineage>
</organism>
<keyword evidence="1" id="KW-0472">Membrane</keyword>